<name>A0A2G9SLW5_AQUCT</name>
<keyword evidence="2" id="KW-1185">Reference proteome</keyword>
<dbReference type="EMBL" id="KV922789">
    <property type="protein sequence ID" value="PIO41199.1"/>
    <property type="molecule type" value="Genomic_DNA"/>
</dbReference>
<dbReference type="Proteomes" id="UP000228934">
    <property type="component" value="Unassembled WGS sequence"/>
</dbReference>
<sequence length="70" mass="7582">MIMVNRTISIEEEGAGRGLPVLCVCVCVCAHIYGCTQPGFGTHPYGCPLSTWLAEGTCAGRRSRKHWWGG</sequence>
<accession>A0A2G9SLW5</accession>
<gene>
    <name evidence="1" type="ORF">AB205_0028150</name>
</gene>
<evidence type="ECO:0000313" key="2">
    <source>
        <dbReference type="Proteomes" id="UP000228934"/>
    </source>
</evidence>
<dbReference type="AlphaFoldDB" id="A0A2G9SLW5"/>
<evidence type="ECO:0000313" key="1">
    <source>
        <dbReference type="EMBL" id="PIO41199.1"/>
    </source>
</evidence>
<reference evidence="2" key="1">
    <citation type="journal article" date="2017" name="Nat. Commun.">
        <title>The North American bullfrog draft genome provides insight into hormonal regulation of long noncoding RNA.</title>
        <authorList>
            <person name="Hammond S.A."/>
            <person name="Warren R.L."/>
            <person name="Vandervalk B.P."/>
            <person name="Kucuk E."/>
            <person name="Khan H."/>
            <person name="Gibb E.A."/>
            <person name="Pandoh P."/>
            <person name="Kirk H."/>
            <person name="Zhao Y."/>
            <person name="Jones M."/>
            <person name="Mungall A.J."/>
            <person name="Coope R."/>
            <person name="Pleasance S."/>
            <person name="Moore R.A."/>
            <person name="Holt R.A."/>
            <person name="Round J.M."/>
            <person name="Ohora S."/>
            <person name="Walle B.V."/>
            <person name="Veldhoen N."/>
            <person name="Helbing C.C."/>
            <person name="Birol I."/>
        </authorList>
    </citation>
    <scope>NUCLEOTIDE SEQUENCE [LARGE SCALE GENOMIC DNA]</scope>
</reference>
<proteinExistence type="predicted"/>
<organism evidence="1 2">
    <name type="scientific">Aquarana catesbeiana</name>
    <name type="common">American bullfrog</name>
    <name type="synonym">Rana catesbeiana</name>
    <dbReference type="NCBI Taxonomy" id="8400"/>
    <lineage>
        <taxon>Eukaryota</taxon>
        <taxon>Metazoa</taxon>
        <taxon>Chordata</taxon>
        <taxon>Craniata</taxon>
        <taxon>Vertebrata</taxon>
        <taxon>Euteleostomi</taxon>
        <taxon>Amphibia</taxon>
        <taxon>Batrachia</taxon>
        <taxon>Anura</taxon>
        <taxon>Neobatrachia</taxon>
        <taxon>Ranoidea</taxon>
        <taxon>Ranidae</taxon>
        <taxon>Aquarana</taxon>
    </lineage>
</organism>
<protein>
    <submittedName>
        <fullName evidence="1">Uncharacterized protein</fullName>
    </submittedName>
</protein>